<name>A0A934QIY4_9PROT</name>
<dbReference type="NCBIfam" id="TIGR01958">
    <property type="entry name" value="nuoE_fam"/>
    <property type="match status" value="1"/>
</dbReference>
<dbReference type="InterPro" id="IPR002023">
    <property type="entry name" value="NuoE-like"/>
</dbReference>
<comment type="similarity">
    <text evidence="1">Belongs to the complex I 24 kDa subunit family.</text>
</comment>
<keyword evidence="3" id="KW-0479">Metal-binding</keyword>
<dbReference type="RefSeq" id="WP_081728726.1">
    <property type="nucleotide sequence ID" value="NZ_NRRE01000026.1"/>
</dbReference>
<dbReference type="FunFam" id="3.40.30.10:FF:000022">
    <property type="entry name" value="NADH dehydrogenase flavoprotein 2, mitochondrial"/>
    <property type="match status" value="1"/>
</dbReference>
<evidence type="ECO:0000256" key="4">
    <source>
        <dbReference type="ARBA" id="ARBA00022967"/>
    </source>
</evidence>
<dbReference type="EMBL" id="NRRE01000026">
    <property type="protein sequence ID" value="MBK1697668.1"/>
    <property type="molecule type" value="Genomic_DNA"/>
</dbReference>
<keyword evidence="2" id="KW-0001">2Fe-2S</keyword>
<dbReference type="GO" id="GO:0003954">
    <property type="term" value="F:NADH dehydrogenase activity"/>
    <property type="evidence" value="ECO:0007669"/>
    <property type="project" value="TreeGrafter"/>
</dbReference>
<dbReference type="InterPro" id="IPR036249">
    <property type="entry name" value="Thioredoxin-like_sf"/>
</dbReference>
<comment type="catalytic activity">
    <reaction evidence="9">
        <text>a quinone + NADH + 5 H(+)(in) = a quinol + NAD(+) + 4 H(+)(out)</text>
        <dbReference type="Rhea" id="RHEA:57888"/>
        <dbReference type="ChEBI" id="CHEBI:15378"/>
        <dbReference type="ChEBI" id="CHEBI:24646"/>
        <dbReference type="ChEBI" id="CHEBI:57540"/>
        <dbReference type="ChEBI" id="CHEBI:57945"/>
        <dbReference type="ChEBI" id="CHEBI:132124"/>
    </reaction>
</comment>
<reference evidence="11" key="1">
    <citation type="submission" date="2017-08" db="EMBL/GenBank/DDBJ databases">
        <authorList>
            <person name="Imhoff J.F."/>
            <person name="Rahn T."/>
            <person name="Kuenzel S."/>
            <person name="Neulinger S.C."/>
        </authorList>
    </citation>
    <scope>NUCLEOTIDE SEQUENCE</scope>
    <source>
        <strain evidence="11">DSM 9154</strain>
    </source>
</reference>
<keyword evidence="5" id="KW-0408">Iron</keyword>
<keyword evidence="12" id="KW-1185">Reference proteome</keyword>
<evidence type="ECO:0000256" key="1">
    <source>
        <dbReference type="ARBA" id="ARBA00010643"/>
    </source>
</evidence>
<evidence type="ECO:0000256" key="3">
    <source>
        <dbReference type="ARBA" id="ARBA00022723"/>
    </source>
</evidence>
<dbReference type="FunFam" id="1.10.10.1590:FF:000001">
    <property type="entry name" value="NADH-quinone oxidoreductase subunit E"/>
    <property type="match status" value="1"/>
</dbReference>
<sequence>MSRVTTHPKVTTFRPPETGGFAFTEASWQEAEFALAKYPPDHKASAVMPLLWIAQRQNEGHLSKGAIEYVAQILEMAPIRVHEIASFYTMYNLEKPGKYQLQICRTTPCMLRGADDILSTVKAKLGIGDGEVTEDGMFSLMEVECLGACCNAPMMQVNNEEYFEDLTPEIVERLIDDWRAGKTPTRGSQKGRKGSEPESGLTTLKDVKEYGVADGPYANGEFVPAEVQNARAEAAQAGNEAGNSSEKGSS</sequence>
<feature type="compositionally biased region" description="Low complexity" evidence="10">
    <location>
        <begin position="229"/>
        <end position="243"/>
    </location>
</feature>
<keyword evidence="4" id="KW-1278">Translocase</keyword>
<dbReference type="Proteomes" id="UP000778970">
    <property type="component" value="Unassembled WGS sequence"/>
</dbReference>
<keyword evidence="6" id="KW-0411">Iron-sulfur</keyword>
<evidence type="ECO:0000256" key="10">
    <source>
        <dbReference type="SAM" id="MobiDB-lite"/>
    </source>
</evidence>
<dbReference type="Gene3D" id="3.40.30.10">
    <property type="entry name" value="Glutaredoxin"/>
    <property type="match status" value="1"/>
</dbReference>
<feature type="region of interest" description="Disordered" evidence="10">
    <location>
        <begin position="177"/>
        <end position="207"/>
    </location>
</feature>
<proteinExistence type="inferred from homology"/>
<dbReference type="GO" id="GO:1902494">
    <property type="term" value="C:catalytic complex"/>
    <property type="evidence" value="ECO:0007669"/>
    <property type="project" value="UniProtKB-ARBA"/>
</dbReference>
<evidence type="ECO:0000256" key="7">
    <source>
        <dbReference type="ARBA" id="ARBA00023027"/>
    </source>
</evidence>
<dbReference type="GO" id="GO:0051537">
    <property type="term" value="F:2 iron, 2 sulfur cluster binding"/>
    <property type="evidence" value="ECO:0007669"/>
    <property type="project" value="UniProtKB-KW"/>
</dbReference>
<dbReference type="CDD" id="cd03064">
    <property type="entry name" value="TRX_Fd_NuoE"/>
    <property type="match status" value="1"/>
</dbReference>
<evidence type="ECO:0000313" key="12">
    <source>
        <dbReference type="Proteomes" id="UP000778970"/>
    </source>
</evidence>
<feature type="region of interest" description="Disordered" evidence="10">
    <location>
        <begin position="229"/>
        <end position="250"/>
    </location>
</feature>
<evidence type="ECO:0000313" key="11">
    <source>
        <dbReference type="EMBL" id="MBK1697668.1"/>
    </source>
</evidence>
<dbReference type="PROSITE" id="PS01099">
    <property type="entry name" value="COMPLEX1_24K"/>
    <property type="match status" value="1"/>
</dbReference>
<evidence type="ECO:0000256" key="8">
    <source>
        <dbReference type="ARBA" id="ARBA00034078"/>
    </source>
</evidence>
<protein>
    <submittedName>
        <fullName evidence="11">NAD(P)H-dependent oxidoreductase subunit E</fullName>
    </submittedName>
</protein>
<reference evidence="11" key="2">
    <citation type="journal article" date="2020" name="Microorganisms">
        <title>Osmotic Adaptation and Compatible Solute Biosynthesis of Phototrophic Bacteria as Revealed from Genome Analyses.</title>
        <authorList>
            <person name="Imhoff J.F."/>
            <person name="Rahn T."/>
            <person name="Kunzel S."/>
            <person name="Keller A."/>
            <person name="Neulinger S.C."/>
        </authorList>
    </citation>
    <scope>NUCLEOTIDE SEQUENCE</scope>
    <source>
        <strain evidence="11">DSM 9154</strain>
    </source>
</reference>
<evidence type="ECO:0000256" key="5">
    <source>
        <dbReference type="ARBA" id="ARBA00023004"/>
    </source>
</evidence>
<dbReference type="PANTHER" id="PTHR10371">
    <property type="entry name" value="NADH DEHYDROGENASE UBIQUINONE FLAVOPROTEIN 2, MITOCHONDRIAL"/>
    <property type="match status" value="1"/>
</dbReference>
<dbReference type="GO" id="GO:0008324">
    <property type="term" value="F:monoatomic cation transmembrane transporter activity"/>
    <property type="evidence" value="ECO:0007669"/>
    <property type="project" value="UniProtKB-ARBA"/>
</dbReference>
<keyword evidence="7" id="KW-0520">NAD</keyword>
<dbReference type="GO" id="GO:0031090">
    <property type="term" value="C:organelle membrane"/>
    <property type="evidence" value="ECO:0007669"/>
    <property type="project" value="UniProtKB-ARBA"/>
</dbReference>
<organism evidence="11 12">
    <name type="scientific">Rhodovibrio salinarum</name>
    <dbReference type="NCBI Taxonomy" id="1087"/>
    <lineage>
        <taxon>Bacteria</taxon>
        <taxon>Pseudomonadati</taxon>
        <taxon>Pseudomonadota</taxon>
        <taxon>Alphaproteobacteria</taxon>
        <taxon>Rhodospirillales</taxon>
        <taxon>Rhodovibrionaceae</taxon>
        <taxon>Rhodovibrio</taxon>
    </lineage>
</organism>
<evidence type="ECO:0000256" key="9">
    <source>
        <dbReference type="ARBA" id="ARBA00047712"/>
    </source>
</evidence>
<comment type="cofactor">
    <cofactor evidence="8">
        <name>[2Fe-2S] cluster</name>
        <dbReference type="ChEBI" id="CHEBI:190135"/>
    </cofactor>
</comment>
<dbReference type="Pfam" id="PF01257">
    <property type="entry name" value="2Fe-2S_thioredx"/>
    <property type="match status" value="1"/>
</dbReference>
<dbReference type="InterPro" id="IPR041921">
    <property type="entry name" value="NuoE_N"/>
</dbReference>
<dbReference type="GO" id="GO:0031967">
    <property type="term" value="C:organelle envelope"/>
    <property type="evidence" value="ECO:0007669"/>
    <property type="project" value="UniProtKB-ARBA"/>
</dbReference>
<dbReference type="GO" id="GO:0022804">
    <property type="term" value="F:active transmembrane transporter activity"/>
    <property type="evidence" value="ECO:0007669"/>
    <property type="project" value="UniProtKB-ARBA"/>
</dbReference>
<dbReference type="GO" id="GO:0046872">
    <property type="term" value="F:metal ion binding"/>
    <property type="evidence" value="ECO:0007669"/>
    <property type="project" value="UniProtKB-KW"/>
</dbReference>
<dbReference type="Gene3D" id="1.10.10.1590">
    <property type="entry name" value="NADH-quinone oxidoreductase subunit E"/>
    <property type="match status" value="1"/>
</dbReference>
<dbReference type="SUPFAM" id="SSF52833">
    <property type="entry name" value="Thioredoxin-like"/>
    <property type="match status" value="1"/>
</dbReference>
<comment type="caution">
    <text evidence="11">The sequence shown here is derived from an EMBL/GenBank/DDBJ whole genome shotgun (WGS) entry which is preliminary data.</text>
</comment>
<dbReference type="PANTHER" id="PTHR10371:SF3">
    <property type="entry name" value="NADH DEHYDROGENASE [UBIQUINONE] FLAVOPROTEIN 2, MITOCHONDRIAL"/>
    <property type="match status" value="1"/>
</dbReference>
<accession>A0A934QIY4</accession>
<dbReference type="InterPro" id="IPR042128">
    <property type="entry name" value="NuoE_dom"/>
</dbReference>
<evidence type="ECO:0000256" key="6">
    <source>
        <dbReference type="ARBA" id="ARBA00023014"/>
    </source>
</evidence>
<evidence type="ECO:0000256" key="2">
    <source>
        <dbReference type="ARBA" id="ARBA00022714"/>
    </source>
</evidence>
<dbReference type="GO" id="GO:0022890">
    <property type="term" value="F:inorganic cation transmembrane transporter activity"/>
    <property type="evidence" value="ECO:0007669"/>
    <property type="project" value="UniProtKB-ARBA"/>
</dbReference>
<gene>
    <name evidence="11" type="ORF">CKO21_10485</name>
</gene>
<dbReference type="AlphaFoldDB" id="A0A934QIY4"/>
<dbReference type="GO" id="GO:0098796">
    <property type="term" value="C:membrane protein complex"/>
    <property type="evidence" value="ECO:0007669"/>
    <property type="project" value="UniProtKB-ARBA"/>
</dbReference>
<dbReference type="GO" id="GO:0098662">
    <property type="term" value="P:inorganic cation transmembrane transport"/>
    <property type="evidence" value="ECO:0007669"/>
    <property type="project" value="UniProtKB-ARBA"/>
</dbReference>